<feature type="transmembrane region" description="Helical" evidence="1">
    <location>
        <begin position="21"/>
        <end position="42"/>
    </location>
</feature>
<feature type="transmembrane region" description="Helical" evidence="1">
    <location>
        <begin position="249"/>
        <end position="268"/>
    </location>
</feature>
<sequence length="458" mass="47373">MIDLERAMTAADHARRQRAEGPLAGPAALLLAALAMTVALLSLDAPQLRDDTSLAGSGGWKVFMAAVVGIVVAGNGLIGVRSADVVDRPGLLAGQLSYCLPALAALSFLDYVQYGEKLLVLHFLRTAVVIQLLVCLVYWCRLAQPAVRHWVRAGTGLGLVLTLPCLALASPQEVAGPLWQHPGPVLALVLVTGAAGPLLTRTGIAHIAPGQAWHDAPKLASGLLLGAGLALVGAAVAEAPVHPEGGSVHPAYATAGVLLVLAVATLGVRARRTVPDPRQGPLGTAAVGAGLVGVAVFTGLGGREWAVGPMRDVLAADPWRILGPPLLGLLLALAAAAFLPRWAPMSAGAAALVATLMRYRDMSSGEWGAAEFDVSAMLLSYAVLVLLFTLRADVTWAMLGIQMAAAVVTESVLFPLAERLHGISPKEPWTAGAPVFLAHAACALLATLLLLPRRRRTA</sequence>
<evidence type="ECO:0000313" key="3">
    <source>
        <dbReference type="Proteomes" id="UP000466345"/>
    </source>
</evidence>
<protein>
    <submittedName>
        <fullName evidence="2">Uncharacterized protein</fullName>
    </submittedName>
</protein>
<dbReference type="RefSeq" id="WP_153454684.1">
    <property type="nucleotide sequence ID" value="NZ_WEGJ01000019.1"/>
</dbReference>
<feature type="transmembrane region" description="Helical" evidence="1">
    <location>
        <begin position="367"/>
        <end position="390"/>
    </location>
</feature>
<evidence type="ECO:0000313" key="2">
    <source>
        <dbReference type="EMBL" id="MQY14219.1"/>
    </source>
</evidence>
<accession>A0A7K0CL56</accession>
<organism evidence="2 3">
    <name type="scientific">Streptomyces smaragdinus</name>
    <dbReference type="NCBI Taxonomy" id="2585196"/>
    <lineage>
        <taxon>Bacteria</taxon>
        <taxon>Bacillati</taxon>
        <taxon>Actinomycetota</taxon>
        <taxon>Actinomycetes</taxon>
        <taxon>Kitasatosporales</taxon>
        <taxon>Streptomycetaceae</taxon>
        <taxon>Streptomyces</taxon>
    </lineage>
</organism>
<dbReference type="EMBL" id="WEGJ01000019">
    <property type="protein sequence ID" value="MQY14219.1"/>
    <property type="molecule type" value="Genomic_DNA"/>
</dbReference>
<keyword evidence="1" id="KW-0812">Transmembrane</keyword>
<feature type="transmembrane region" description="Helical" evidence="1">
    <location>
        <begin position="181"/>
        <end position="199"/>
    </location>
</feature>
<feature type="transmembrane region" description="Helical" evidence="1">
    <location>
        <begin position="429"/>
        <end position="451"/>
    </location>
</feature>
<feature type="transmembrane region" description="Helical" evidence="1">
    <location>
        <begin position="151"/>
        <end position="169"/>
    </location>
</feature>
<name>A0A7K0CL56_9ACTN</name>
<feature type="transmembrane region" description="Helical" evidence="1">
    <location>
        <begin position="219"/>
        <end position="237"/>
    </location>
</feature>
<feature type="transmembrane region" description="Helical" evidence="1">
    <location>
        <begin position="321"/>
        <end position="339"/>
    </location>
</feature>
<dbReference type="Proteomes" id="UP000466345">
    <property type="component" value="Unassembled WGS sequence"/>
</dbReference>
<feature type="transmembrane region" description="Helical" evidence="1">
    <location>
        <begin position="62"/>
        <end position="80"/>
    </location>
</feature>
<reference evidence="2 3" key="1">
    <citation type="submission" date="2019-10" db="EMBL/GenBank/DDBJ databases">
        <title>Streptomyces smaragdinus sp. nov. and Streptomyces fabii sp. nov., isolated from the gut of fungus growing-termite Macrotermes natalensis.</title>
        <authorList>
            <person name="Schwitalla J."/>
            <person name="Benndorf R."/>
            <person name="Martin K."/>
            <person name="De Beer W."/>
            <person name="Kaster A.-K."/>
            <person name="Vollmers J."/>
            <person name="Poulsen M."/>
            <person name="Beemelmanns C."/>
        </authorList>
    </citation>
    <scope>NUCLEOTIDE SEQUENCE [LARGE SCALE GENOMIC DNA]</scope>
    <source>
        <strain evidence="2 3">RB5</strain>
    </source>
</reference>
<evidence type="ECO:0000256" key="1">
    <source>
        <dbReference type="SAM" id="Phobius"/>
    </source>
</evidence>
<keyword evidence="1" id="KW-1133">Transmembrane helix</keyword>
<dbReference type="AlphaFoldDB" id="A0A7K0CL56"/>
<feature type="transmembrane region" description="Helical" evidence="1">
    <location>
        <begin position="280"/>
        <end position="301"/>
    </location>
</feature>
<keyword evidence="1" id="KW-0472">Membrane</keyword>
<gene>
    <name evidence="2" type="ORF">SRB5_43810</name>
</gene>
<proteinExistence type="predicted"/>
<feature type="transmembrane region" description="Helical" evidence="1">
    <location>
        <begin position="118"/>
        <end position="139"/>
    </location>
</feature>
<keyword evidence="3" id="KW-1185">Reference proteome</keyword>
<comment type="caution">
    <text evidence="2">The sequence shown here is derived from an EMBL/GenBank/DDBJ whole genome shotgun (WGS) entry which is preliminary data.</text>
</comment>
<feature type="transmembrane region" description="Helical" evidence="1">
    <location>
        <begin position="92"/>
        <end position="112"/>
    </location>
</feature>